<dbReference type="InterPro" id="IPR010982">
    <property type="entry name" value="Lambda_DNA-bd_dom_sf"/>
</dbReference>
<dbReference type="KEGG" id="psul:AU252_19865"/>
<organism evidence="3">
    <name type="scientific">Pseudarthrobacter sulfonivorans</name>
    <dbReference type="NCBI Taxonomy" id="121292"/>
    <lineage>
        <taxon>Bacteria</taxon>
        <taxon>Bacillati</taxon>
        <taxon>Actinomycetota</taxon>
        <taxon>Actinomycetes</taxon>
        <taxon>Micrococcales</taxon>
        <taxon>Micrococcaceae</taxon>
        <taxon>Pseudarthrobacter</taxon>
    </lineage>
</organism>
<evidence type="ECO:0000259" key="2">
    <source>
        <dbReference type="PROSITE" id="PS50943"/>
    </source>
</evidence>
<sequence>MHTRTPEFQLKDRLRLARELNSFEQADIAAELGISRATVSNYERGATMPGKLVINAWAVVCDVDVEWLKTGKADTAMHPSDPGGNLHSPKLEPVSERKPLD</sequence>
<dbReference type="InterPro" id="IPR001387">
    <property type="entry name" value="Cro/C1-type_HTH"/>
</dbReference>
<reference evidence="3 4" key="1">
    <citation type="submission" date="2015-12" db="EMBL/GenBank/DDBJ databases">
        <authorList>
            <person name="Shamseldin A."/>
            <person name="Moawad H."/>
            <person name="Abd El-Rahim W.M."/>
            <person name="Sadowsky M.J."/>
        </authorList>
    </citation>
    <scope>NUCLEOTIDE SEQUENCE [LARGE SCALE GENOMIC DNA]</scope>
    <source>
        <strain evidence="3 4">Ar51</strain>
    </source>
</reference>
<evidence type="ECO:0000313" key="4">
    <source>
        <dbReference type="Proteomes" id="UP000065151"/>
    </source>
</evidence>
<dbReference type="AlphaFoldDB" id="A0A0U3RD20"/>
<protein>
    <recommendedName>
        <fullName evidence="2">HTH cro/C1-type domain-containing protein</fullName>
    </recommendedName>
</protein>
<gene>
    <name evidence="3" type="ORF">AU252_19865</name>
</gene>
<dbReference type="SUPFAM" id="SSF47413">
    <property type="entry name" value="lambda repressor-like DNA-binding domains"/>
    <property type="match status" value="1"/>
</dbReference>
<dbReference type="SMART" id="SM00530">
    <property type="entry name" value="HTH_XRE"/>
    <property type="match status" value="1"/>
</dbReference>
<proteinExistence type="predicted"/>
<dbReference type="Gene3D" id="1.10.260.40">
    <property type="entry name" value="lambda repressor-like DNA-binding domains"/>
    <property type="match status" value="1"/>
</dbReference>
<evidence type="ECO:0000256" key="1">
    <source>
        <dbReference type="SAM" id="MobiDB-lite"/>
    </source>
</evidence>
<feature type="region of interest" description="Disordered" evidence="1">
    <location>
        <begin position="73"/>
        <end position="101"/>
    </location>
</feature>
<dbReference type="PROSITE" id="PS50943">
    <property type="entry name" value="HTH_CROC1"/>
    <property type="match status" value="1"/>
</dbReference>
<feature type="compositionally biased region" description="Basic and acidic residues" evidence="1">
    <location>
        <begin position="89"/>
        <end position="101"/>
    </location>
</feature>
<dbReference type="CDD" id="cd00093">
    <property type="entry name" value="HTH_XRE"/>
    <property type="match status" value="1"/>
</dbReference>
<name>A0A0U3RD20_9MICC</name>
<dbReference type="Pfam" id="PF01381">
    <property type="entry name" value="HTH_3"/>
    <property type="match status" value="1"/>
</dbReference>
<dbReference type="Proteomes" id="UP000065151">
    <property type="component" value="Chromosome"/>
</dbReference>
<accession>A0A0U3RD20</accession>
<feature type="domain" description="HTH cro/C1-type" evidence="2">
    <location>
        <begin position="14"/>
        <end position="68"/>
    </location>
</feature>
<dbReference type="STRING" id="121292.AU252_19865"/>
<dbReference type="EMBL" id="CP013747">
    <property type="protein sequence ID" value="ALV43137.1"/>
    <property type="molecule type" value="Genomic_DNA"/>
</dbReference>
<dbReference type="GO" id="GO:0003677">
    <property type="term" value="F:DNA binding"/>
    <property type="evidence" value="ECO:0007669"/>
    <property type="project" value="InterPro"/>
</dbReference>
<evidence type="ECO:0000313" key="3">
    <source>
        <dbReference type="EMBL" id="ALV43137.1"/>
    </source>
</evidence>